<dbReference type="PROSITE" id="PS00122">
    <property type="entry name" value="CARBOXYLESTERASE_B_1"/>
    <property type="match status" value="1"/>
</dbReference>
<dbReference type="InterPro" id="IPR019819">
    <property type="entry name" value="Carboxylesterase_B_CS"/>
</dbReference>
<dbReference type="SUPFAM" id="SSF53474">
    <property type="entry name" value="alpha/beta-Hydrolases"/>
    <property type="match status" value="1"/>
</dbReference>
<dbReference type="Proteomes" id="UP001233172">
    <property type="component" value="Unassembled WGS sequence"/>
</dbReference>
<dbReference type="AlphaFoldDB" id="A0AAD8FKB1"/>
<reference evidence="5" key="1">
    <citation type="journal article" date="2023" name="PLoS Negl. Trop. Dis.">
        <title>A genome sequence for Biomphalaria pfeifferi, the major vector snail for the human-infecting parasite Schistosoma mansoni.</title>
        <authorList>
            <person name="Bu L."/>
            <person name="Lu L."/>
            <person name="Laidemitt M.R."/>
            <person name="Zhang S.M."/>
            <person name="Mutuku M."/>
            <person name="Mkoji G."/>
            <person name="Steinauer M."/>
            <person name="Loker E.S."/>
        </authorList>
    </citation>
    <scope>NUCLEOTIDE SEQUENCE</scope>
    <source>
        <strain evidence="5">KasaAsao</strain>
    </source>
</reference>
<dbReference type="Pfam" id="PF00135">
    <property type="entry name" value="COesterase"/>
    <property type="match status" value="1"/>
</dbReference>
<gene>
    <name evidence="5" type="ORF">Bpfe_004053</name>
</gene>
<comment type="similarity">
    <text evidence="1">Belongs to the type-B carboxylesterase/lipase family.</text>
</comment>
<keyword evidence="2" id="KW-0732">Signal</keyword>
<evidence type="ECO:0000259" key="4">
    <source>
        <dbReference type="Pfam" id="PF00135"/>
    </source>
</evidence>
<protein>
    <submittedName>
        <fullName evidence="5">Neuroligin-4 X-linked</fullName>
    </submittedName>
</protein>
<sequence length="803" mass="90627">MSLIAVLVCGGPTFAVIECCNKGFYFSCMLLCLYFKLSVFISRQSSRYFCNLMEMKPSLVGTVVILVLMSSRDMTEGRPRISRQANMNVDNPVVNTSYGPVKGRRFEFGGSQTLEIYLGVPYARPPTGSYRFARPVAPDAWTQTRNATVHGAKCIQRIITGDPPLENVPFSEDCLFVDVYTPGSANKTGLPTMMFIHGGGFYGGSGALYNFTNVALRGVVVVSVSYRLDIFGFLSTLDDAIPGNFGLLDQAFALDWIKSNIDKFGGDPNKITVFGGSAGAISASFFLLSPLTQGKFQNAIMQSLSGLCNYSHHKQDVAAFNYPVKISKEIGQLLNCSLPAQNFSRLLLECLRKLPAEVIINQSVALQEKKYGDSLFYPVIEKTFGFLPDTPAKLLDKLDPKFYVPTIYGYTSEDGSWLVNDNENDGVDVREFQTSINLTVASLYESADRSTVLSKALATYLPKDSLNIIKLALRDRLVRAQTDSFVVGCMVHEAQLFAAKTQNSKTYFYEFAHRPSYSKYPDWLGVAHADEKGFVLGLPLGPDPFKYPINNADDQAVANFIVSAWTNLAKYGDPSPQGSGLLPWPAIDPKSSDISIMQIKIKPSVKKFDRPEALDVWGPIYPRVFLDTDRYDSYGPIYYRVFLDTDRYDSYGPIYPRVFLDTDRYDSYGPIYYRVFLDTDRYDSYGPIYPRVFLDTDRYDSYGPIYPRVFLDTDRYDSNSAIYPRVFLDTDRYDSYGPIYPRVFLDTDRYDSYGPIYPRVLLDTDRYDSYSAIYPRVFLDTDRYDSYGPIYPRVFLDTDRYDS</sequence>
<dbReference type="InterPro" id="IPR051093">
    <property type="entry name" value="Neuroligin/BSAL"/>
</dbReference>
<feature type="domain" description="Carboxylesterase type B" evidence="4">
    <location>
        <begin position="91"/>
        <end position="617"/>
    </location>
</feature>
<dbReference type="Gene3D" id="3.40.50.1820">
    <property type="entry name" value="alpha/beta hydrolase"/>
    <property type="match status" value="1"/>
</dbReference>
<name>A0AAD8FKB1_BIOPF</name>
<evidence type="ECO:0000256" key="2">
    <source>
        <dbReference type="ARBA" id="ARBA00022729"/>
    </source>
</evidence>
<dbReference type="InterPro" id="IPR002018">
    <property type="entry name" value="CarbesteraseB"/>
</dbReference>
<keyword evidence="6" id="KW-1185">Reference proteome</keyword>
<evidence type="ECO:0000256" key="1">
    <source>
        <dbReference type="ARBA" id="ARBA00005964"/>
    </source>
</evidence>
<dbReference type="EMBL" id="JASAOG010000010">
    <property type="protein sequence ID" value="KAK0066621.1"/>
    <property type="molecule type" value="Genomic_DNA"/>
</dbReference>
<reference evidence="5" key="2">
    <citation type="submission" date="2023-04" db="EMBL/GenBank/DDBJ databases">
        <authorList>
            <person name="Bu L."/>
            <person name="Lu L."/>
            <person name="Laidemitt M.R."/>
            <person name="Zhang S.M."/>
            <person name="Mutuku M."/>
            <person name="Mkoji G."/>
            <person name="Steinauer M."/>
            <person name="Loker E.S."/>
        </authorList>
    </citation>
    <scope>NUCLEOTIDE SEQUENCE</scope>
    <source>
        <strain evidence="5">KasaAsao</strain>
        <tissue evidence="5">Whole Snail</tissue>
    </source>
</reference>
<comment type="caution">
    <text evidence="5">The sequence shown here is derived from an EMBL/GenBank/DDBJ whole genome shotgun (WGS) entry which is preliminary data.</text>
</comment>
<dbReference type="InterPro" id="IPR019826">
    <property type="entry name" value="Carboxylesterase_B_AS"/>
</dbReference>
<dbReference type="InterPro" id="IPR029058">
    <property type="entry name" value="AB_hydrolase_fold"/>
</dbReference>
<evidence type="ECO:0000313" key="6">
    <source>
        <dbReference type="Proteomes" id="UP001233172"/>
    </source>
</evidence>
<dbReference type="GO" id="GO:0016787">
    <property type="term" value="F:hydrolase activity"/>
    <property type="evidence" value="ECO:0007669"/>
    <property type="project" value="UniProtKB-KW"/>
</dbReference>
<organism evidence="5 6">
    <name type="scientific">Biomphalaria pfeifferi</name>
    <name type="common">Bloodfluke planorb</name>
    <name type="synonym">Freshwater snail</name>
    <dbReference type="NCBI Taxonomy" id="112525"/>
    <lineage>
        <taxon>Eukaryota</taxon>
        <taxon>Metazoa</taxon>
        <taxon>Spiralia</taxon>
        <taxon>Lophotrochozoa</taxon>
        <taxon>Mollusca</taxon>
        <taxon>Gastropoda</taxon>
        <taxon>Heterobranchia</taxon>
        <taxon>Euthyneura</taxon>
        <taxon>Panpulmonata</taxon>
        <taxon>Hygrophila</taxon>
        <taxon>Lymnaeoidea</taxon>
        <taxon>Planorbidae</taxon>
        <taxon>Biomphalaria</taxon>
    </lineage>
</organism>
<accession>A0AAD8FKB1</accession>
<proteinExistence type="inferred from homology"/>
<evidence type="ECO:0000256" key="3">
    <source>
        <dbReference type="ARBA" id="ARBA00022801"/>
    </source>
</evidence>
<dbReference type="PROSITE" id="PS00941">
    <property type="entry name" value="CARBOXYLESTERASE_B_2"/>
    <property type="match status" value="1"/>
</dbReference>
<keyword evidence="3" id="KW-0378">Hydrolase</keyword>
<evidence type="ECO:0000313" key="5">
    <source>
        <dbReference type="EMBL" id="KAK0066621.1"/>
    </source>
</evidence>
<dbReference type="PANTHER" id="PTHR43903">
    <property type="entry name" value="NEUROLIGIN"/>
    <property type="match status" value="1"/>
</dbReference>